<organism evidence="1 2">
    <name type="scientific">Diploscapter pachys</name>
    <dbReference type="NCBI Taxonomy" id="2018661"/>
    <lineage>
        <taxon>Eukaryota</taxon>
        <taxon>Metazoa</taxon>
        <taxon>Ecdysozoa</taxon>
        <taxon>Nematoda</taxon>
        <taxon>Chromadorea</taxon>
        <taxon>Rhabditida</taxon>
        <taxon>Rhabditina</taxon>
        <taxon>Rhabditomorpha</taxon>
        <taxon>Rhabditoidea</taxon>
        <taxon>Rhabditidae</taxon>
        <taxon>Diploscapter</taxon>
    </lineage>
</organism>
<evidence type="ECO:0000313" key="1">
    <source>
        <dbReference type="EMBL" id="PAV67953.1"/>
    </source>
</evidence>
<proteinExistence type="predicted"/>
<accession>A0A2A2K242</accession>
<gene>
    <name evidence="1" type="ORF">WR25_02895</name>
</gene>
<evidence type="ECO:0000313" key="2">
    <source>
        <dbReference type="Proteomes" id="UP000218231"/>
    </source>
</evidence>
<protein>
    <submittedName>
        <fullName evidence="1">Uncharacterized protein</fullName>
    </submittedName>
</protein>
<dbReference type="EMBL" id="LIAE01009861">
    <property type="protein sequence ID" value="PAV67953.1"/>
    <property type="molecule type" value="Genomic_DNA"/>
</dbReference>
<sequence>MIPSPGRRGLFERRHLARLADRVERAVRHHRRQREAVLRVDRVHDAAVGRRGEDDLAQRVGQDQAVAGQHRAEPDDLRALLLLGVLEPLQLRDPTRLAVRAGEADEAAVVGDDEQPVARDPRRRDAGEILFPQPLAGREIEADHTAALADREDTAVVDHRIGVDVRQARHRRRDRGARQRIAPQDAAVFVAIGVEFAAREAGDDRALAGGRCRDAEHALRFQRAGLRPLHLAVVLIDREDLVVLAQHIDRTIGQRRRAAQRAAGLGAPDFLAVRSVERDHVAQAVGGENAAALDAGTAAEARGAIGIAARDAGAPQLGTRVGGKGMQLGLHIDNIHASWPIDLAALPPGCDQLALAAGAGSVTWMSAIDGSASMPFSDVRIGTRWPTVGVFFGAPLNTPQADKAIRAAMPTEARMVVFIYARPSLSCGGLLRGRGAGGGNDANLGGGCIHPHRSGHLNRALTDRLGHALCAAELAEHLAGKVAAPAVEIGHRDQFARAAEIGVGRDGDRPQPLDHHLRLQRVIFGDGLADQRQVAERLRDAAVGSDRRELGGGSLVLLLRQQDVRFGHLGQRAIAGAAGLRDRRQRLGGGVGLAVAELVVGGLQLFALHARRFGLAVLPVQESAERRESGDDSHDGPAAIAFPEGQQLIAAQFVVDFAKERIVVLRRCRPARRSSLGGIDLLRAGEAARPYLAGIGFGCGGNAAGHVVVALHEARSTFEQAQHVLGDQHLPVALRRCTDADRGTGDLLRDANRDRLHHAFDHDGERTRFGDGDGIADDLLRLRIGPSARAITPQHVHRLWRQADMAHDGNAAFGQEANGGRHRRAAFQLHGRSAGLLQQPRGAFERLFG</sequence>
<keyword evidence="2" id="KW-1185">Reference proteome</keyword>
<dbReference type="AlphaFoldDB" id="A0A2A2K242"/>
<comment type="caution">
    <text evidence="1">The sequence shown here is derived from an EMBL/GenBank/DDBJ whole genome shotgun (WGS) entry which is preliminary data.</text>
</comment>
<name>A0A2A2K242_9BILA</name>
<dbReference type="Proteomes" id="UP000218231">
    <property type="component" value="Unassembled WGS sequence"/>
</dbReference>
<reference evidence="1 2" key="1">
    <citation type="journal article" date="2017" name="Curr. Biol.">
        <title>Genome architecture and evolution of a unichromosomal asexual nematode.</title>
        <authorList>
            <person name="Fradin H."/>
            <person name="Zegar C."/>
            <person name="Gutwein M."/>
            <person name="Lucas J."/>
            <person name="Kovtun M."/>
            <person name="Corcoran D."/>
            <person name="Baugh L.R."/>
            <person name="Kiontke K."/>
            <person name="Gunsalus K."/>
            <person name="Fitch D.H."/>
            <person name="Piano F."/>
        </authorList>
    </citation>
    <scope>NUCLEOTIDE SEQUENCE [LARGE SCALE GENOMIC DNA]</scope>
    <source>
        <strain evidence="1">PF1309</strain>
    </source>
</reference>